<dbReference type="EMBL" id="JAUTXY010000022">
    <property type="protein sequence ID" value="MEE2061799.1"/>
    <property type="molecule type" value="Genomic_DNA"/>
</dbReference>
<evidence type="ECO:0000313" key="3">
    <source>
        <dbReference type="Proteomes" id="UP001336020"/>
    </source>
</evidence>
<gene>
    <name evidence="2" type="ORF">Q7514_30170</name>
</gene>
<feature type="transmembrane region" description="Helical" evidence="1">
    <location>
        <begin position="20"/>
        <end position="36"/>
    </location>
</feature>
<proteinExistence type="predicted"/>
<evidence type="ECO:0000256" key="1">
    <source>
        <dbReference type="SAM" id="Phobius"/>
    </source>
</evidence>
<keyword evidence="1" id="KW-0472">Membrane</keyword>
<evidence type="ECO:0008006" key="4">
    <source>
        <dbReference type="Google" id="ProtNLM"/>
    </source>
</evidence>
<keyword evidence="3" id="KW-1185">Reference proteome</keyword>
<keyword evidence="1" id="KW-0812">Transmembrane</keyword>
<dbReference type="Proteomes" id="UP001336020">
    <property type="component" value="Unassembled WGS sequence"/>
</dbReference>
<comment type="caution">
    <text evidence="2">The sequence shown here is derived from an EMBL/GenBank/DDBJ whole genome shotgun (WGS) entry which is preliminary data.</text>
</comment>
<sequence>MSQSLPRSRSNSNTPGRSRWWAWSAAVPAVLAGTLATWMSDWTVGVGVASSVLNVTHQVIRSRTRK</sequence>
<dbReference type="RefSeq" id="WP_330136939.1">
    <property type="nucleotide sequence ID" value="NZ_JAUTXY010000022.1"/>
</dbReference>
<evidence type="ECO:0000313" key="2">
    <source>
        <dbReference type="EMBL" id="MEE2061799.1"/>
    </source>
</evidence>
<name>A0ABU7LKR2_9NOCA</name>
<protein>
    <recommendedName>
        <fullName evidence="4">Holin</fullName>
    </recommendedName>
</protein>
<organism evidence="2 3">
    <name type="scientific">Rhodococcus artemisiae</name>
    <dbReference type="NCBI Taxonomy" id="714159"/>
    <lineage>
        <taxon>Bacteria</taxon>
        <taxon>Bacillati</taxon>
        <taxon>Actinomycetota</taxon>
        <taxon>Actinomycetes</taxon>
        <taxon>Mycobacteriales</taxon>
        <taxon>Nocardiaceae</taxon>
        <taxon>Rhodococcus</taxon>
    </lineage>
</organism>
<reference evidence="2 3" key="1">
    <citation type="submission" date="2023-07" db="EMBL/GenBank/DDBJ databases">
        <authorList>
            <person name="Girao M."/>
            <person name="Carvalho M.F."/>
        </authorList>
    </citation>
    <scope>NUCLEOTIDE SEQUENCE [LARGE SCALE GENOMIC DNA]</scope>
    <source>
        <strain evidence="2 3">YIM65754</strain>
    </source>
</reference>
<accession>A0ABU7LKR2</accession>
<keyword evidence="1" id="KW-1133">Transmembrane helix</keyword>